<dbReference type="FunCoup" id="Q54CK1">
    <property type="interactions" value="5"/>
</dbReference>
<dbReference type="Pfam" id="PF13640">
    <property type="entry name" value="2OG-FeII_Oxy_3"/>
    <property type="match status" value="1"/>
</dbReference>
<sequence length="218" mass="25360">MIQNKSTPLTEFKFTNNNFESTSLEVEPINGIENGLLIKNLLSHEECSLIQNSIFNSLDNNEFVKHGLRIHKNSEDFANIIYGRIENCCVKKLKRKNPSNSNEQLEWNIDSVSPKFRFIRYNEGELFPNHTDGEVKNENKMSFFSILIFTNDCGVDFKGGEFRFFKKDNNLQLEEITRVEPKRGMALIFDHTIIHDSNIITFGQKQTIRSDLIYRLSN</sequence>
<evidence type="ECO:0000256" key="1">
    <source>
        <dbReference type="ARBA" id="ARBA00022723"/>
    </source>
</evidence>
<dbReference type="dictyBase" id="DDB_G0292888"/>
<keyword evidence="2" id="KW-0408">Iron</keyword>
<dbReference type="PANTHER" id="PTHR10869:SF203">
    <property type="entry name" value="PROLYL 4-HYDROXYLASE ALPHA SUBUNIT FE(2+) 2OG DIOXYGENASE DOMAIN-CONTAINING PROTEIN"/>
    <property type="match status" value="1"/>
</dbReference>
<evidence type="ECO:0000313" key="4">
    <source>
        <dbReference type="EMBL" id="EAL60993.1"/>
    </source>
</evidence>
<dbReference type="KEGG" id="ddi:DDB_G0292888"/>
<dbReference type="SMR" id="Q54CK1"/>
<dbReference type="Proteomes" id="UP000002195">
    <property type="component" value="Unassembled WGS sequence"/>
</dbReference>
<dbReference type="GO" id="GO:0004656">
    <property type="term" value="F:procollagen-proline 4-dioxygenase activity"/>
    <property type="evidence" value="ECO:0000318"/>
    <property type="project" value="GO_Central"/>
</dbReference>
<dbReference type="RefSeq" id="XP_629415.1">
    <property type="nucleotide sequence ID" value="XM_629413.1"/>
</dbReference>
<dbReference type="GO" id="GO:0046872">
    <property type="term" value="F:metal ion binding"/>
    <property type="evidence" value="ECO:0007669"/>
    <property type="project" value="UniProtKB-KW"/>
</dbReference>
<dbReference type="HOGENOM" id="CLU_1268923_0_0_1"/>
<dbReference type="eggNOG" id="ENOG502RH5Q">
    <property type="taxonomic scope" value="Eukaryota"/>
</dbReference>
<dbReference type="InterPro" id="IPR045054">
    <property type="entry name" value="P4HA-like"/>
</dbReference>
<name>Q54CK1_DICDI</name>
<gene>
    <name evidence="4" type="ORF">DDB_G0292888</name>
</gene>
<dbReference type="SUPFAM" id="SSF51197">
    <property type="entry name" value="Clavaminate synthase-like"/>
    <property type="match status" value="1"/>
</dbReference>
<evidence type="ECO:0000256" key="2">
    <source>
        <dbReference type="ARBA" id="ARBA00023004"/>
    </source>
</evidence>
<accession>Q54CK1</accession>
<organism evidence="4 5">
    <name type="scientific">Dictyostelium discoideum</name>
    <name type="common">Social amoeba</name>
    <dbReference type="NCBI Taxonomy" id="44689"/>
    <lineage>
        <taxon>Eukaryota</taxon>
        <taxon>Amoebozoa</taxon>
        <taxon>Evosea</taxon>
        <taxon>Eumycetozoa</taxon>
        <taxon>Dictyostelia</taxon>
        <taxon>Dictyosteliales</taxon>
        <taxon>Dictyosteliaceae</taxon>
        <taxon>Dictyostelium</taxon>
    </lineage>
</organism>
<dbReference type="InParanoid" id="Q54CK1"/>
<evidence type="ECO:0000313" key="5">
    <source>
        <dbReference type="Proteomes" id="UP000002195"/>
    </source>
</evidence>
<dbReference type="VEuPathDB" id="AmoebaDB:DDB_G0292888"/>
<feature type="domain" description="Prolyl 4-hydroxylase alpha subunit Fe(2+) 2OG dioxygenase" evidence="3">
    <location>
        <begin position="117"/>
        <end position="198"/>
    </location>
</feature>
<dbReference type="PaxDb" id="44689-DDB0191674"/>
<dbReference type="GO" id="GO:0005783">
    <property type="term" value="C:endoplasmic reticulum"/>
    <property type="evidence" value="ECO:0000318"/>
    <property type="project" value="GO_Central"/>
</dbReference>
<dbReference type="Gene3D" id="2.60.120.620">
    <property type="entry name" value="q2cbj1_9rhob like domain"/>
    <property type="match status" value="1"/>
</dbReference>
<dbReference type="PANTHER" id="PTHR10869">
    <property type="entry name" value="PROLYL 4-HYDROXYLASE ALPHA SUBUNIT"/>
    <property type="match status" value="1"/>
</dbReference>
<reference evidence="4 5" key="1">
    <citation type="journal article" date="2005" name="Nature">
        <title>The genome of the social amoeba Dictyostelium discoideum.</title>
        <authorList>
            <consortium name="The Dictyostelium discoideum Sequencing Consortium"/>
            <person name="Eichinger L."/>
            <person name="Pachebat J.A."/>
            <person name="Glockner G."/>
            <person name="Rajandream M.A."/>
            <person name="Sucgang R."/>
            <person name="Berriman M."/>
            <person name="Song J."/>
            <person name="Olsen R."/>
            <person name="Szafranski K."/>
            <person name="Xu Q."/>
            <person name="Tunggal B."/>
            <person name="Kummerfeld S."/>
            <person name="Madera M."/>
            <person name="Konfortov B.A."/>
            <person name="Rivero F."/>
            <person name="Bankier A.T."/>
            <person name="Lehmann R."/>
            <person name="Hamlin N."/>
            <person name="Davies R."/>
            <person name="Gaudet P."/>
            <person name="Fey P."/>
            <person name="Pilcher K."/>
            <person name="Chen G."/>
            <person name="Saunders D."/>
            <person name="Sodergren E."/>
            <person name="Davis P."/>
            <person name="Kerhornou A."/>
            <person name="Nie X."/>
            <person name="Hall N."/>
            <person name="Anjard C."/>
            <person name="Hemphill L."/>
            <person name="Bason N."/>
            <person name="Farbrother P."/>
            <person name="Desany B."/>
            <person name="Just E."/>
            <person name="Morio T."/>
            <person name="Rost R."/>
            <person name="Churcher C."/>
            <person name="Cooper J."/>
            <person name="Haydock S."/>
            <person name="van Driessche N."/>
            <person name="Cronin A."/>
            <person name="Goodhead I."/>
            <person name="Muzny D."/>
            <person name="Mourier T."/>
            <person name="Pain A."/>
            <person name="Lu M."/>
            <person name="Harper D."/>
            <person name="Lindsay R."/>
            <person name="Hauser H."/>
            <person name="James K."/>
            <person name="Quiles M."/>
            <person name="Madan Babu M."/>
            <person name="Saito T."/>
            <person name="Buchrieser C."/>
            <person name="Wardroper A."/>
            <person name="Felder M."/>
            <person name="Thangavelu M."/>
            <person name="Johnson D."/>
            <person name="Knights A."/>
            <person name="Loulseged H."/>
            <person name="Mungall K."/>
            <person name="Oliver K."/>
            <person name="Price C."/>
            <person name="Quail M.A."/>
            <person name="Urushihara H."/>
            <person name="Hernandez J."/>
            <person name="Rabbinowitsch E."/>
            <person name="Steffen D."/>
            <person name="Sanders M."/>
            <person name="Ma J."/>
            <person name="Kohara Y."/>
            <person name="Sharp S."/>
            <person name="Simmonds M."/>
            <person name="Spiegler S."/>
            <person name="Tivey A."/>
            <person name="Sugano S."/>
            <person name="White B."/>
            <person name="Walker D."/>
            <person name="Woodward J."/>
            <person name="Winckler T."/>
            <person name="Tanaka Y."/>
            <person name="Shaulsky G."/>
            <person name="Schleicher M."/>
            <person name="Weinstock G."/>
            <person name="Rosenthal A."/>
            <person name="Cox E.C."/>
            <person name="Chisholm R.L."/>
            <person name="Gibbs R."/>
            <person name="Loomis W.F."/>
            <person name="Platzer M."/>
            <person name="Kay R.R."/>
            <person name="Williams J."/>
            <person name="Dear P.H."/>
            <person name="Noegel A.A."/>
            <person name="Barrell B."/>
            <person name="Kuspa A."/>
        </authorList>
    </citation>
    <scope>NUCLEOTIDE SEQUENCE [LARGE SCALE GENOMIC DNA]</scope>
    <source>
        <strain evidence="4 5">AX4</strain>
    </source>
</reference>
<evidence type="ECO:0000259" key="3">
    <source>
        <dbReference type="Pfam" id="PF13640"/>
    </source>
</evidence>
<dbReference type="OMA" id="RHRFIRY"/>
<dbReference type="PhylomeDB" id="Q54CK1"/>
<proteinExistence type="predicted"/>
<dbReference type="InterPro" id="IPR044862">
    <property type="entry name" value="Pro_4_hyd_alph_FE2OG_OXY"/>
</dbReference>
<protein>
    <recommendedName>
        <fullName evidence="3">Prolyl 4-hydroxylase alpha subunit Fe(2+) 2OG dioxygenase domain-containing protein</fullName>
    </recommendedName>
</protein>
<dbReference type="GeneID" id="8628934"/>
<dbReference type="EMBL" id="AAFI02000197">
    <property type="protein sequence ID" value="EAL60993.1"/>
    <property type="molecule type" value="Genomic_DNA"/>
</dbReference>
<dbReference type="AlphaFoldDB" id="Q54CK1"/>
<keyword evidence="1" id="KW-0479">Metal-binding</keyword>
<keyword evidence="5" id="KW-1185">Reference proteome</keyword>
<comment type="caution">
    <text evidence="4">The sequence shown here is derived from an EMBL/GenBank/DDBJ whole genome shotgun (WGS) entry which is preliminary data.</text>
</comment>